<dbReference type="NCBIfam" id="TIGR00536">
    <property type="entry name" value="hemK_fam"/>
    <property type="match status" value="1"/>
</dbReference>
<dbReference type="InterPro" id="IPR050320">
    <property type="entry name" value="N5-glutamine_MTase"/>
</dbReference>
<comment type="catalytic activity">
    <reaction evidence="5">
        <text>L-glutaminyl-[peptide chain release factor] + S-adenosyl-L-methionine = N(5)-methyl-L-glutaminyl-[peptide chain release factor] + S-adenosyl-L-homocysteine + H(+)</text>
        <dbReference type="Rhea" id="RHEA:42896"/>
        <dbReference type="Rhea" id="RHEA-COMP:10271"/>
        <dbReference type="Rhea" id="RHEA-COMP:10272"/>
        <dbReference type="ChEBI" id="CHEBI:15378"/>
        <dbReference type="ChEBI" id="CHEBI:30011"/>
        <dbReference type="ChEBI" id="CHEBI:57856"/>
        <dbReference type="ChEBI" id="CHEBI:59789"/>
        <dbReference type="ChEBI" id="CHEBI:61891"/>
        <dbReference type="EC" id="2.1.1.297"/>
    </reaction>
</comment>
<keyword evidence="8" id="KW-1185">Reference proteome</keyword>
<evidence type="ECO:0000313" key="7">
    <source>
        <dbReference type="EMBL" id="MEC0229501.1"/>
    </source>
</evidence>
<proteinExistence type="predicted"/>
<evidence type="ECO:0000256" key="5">
    <source>
        <dbReference type="ARBA" id="ARBA00048391"/>
    </source>
</evidence>
<dbReference type="InterPro" id="IPR029063">
    <property type="entry name" value="SAM-dependent_MTases_sf"/>
</dbReference>
<feature type="domain" description="Methyltransferase small" evidence="6">
    <location>
        <begin position="82"/>
        <end position="195"/>
    </location>
</feature>
<dbReference type="Gene3D" id="3.40.50.150">
    <property type="entry name" value="Vaccinia Virus protein VP39"/>
    <property type="match status" value="1"/>
</dbReference>
<dbReference type="RefSeq" id="WP_326073536.1">
    <property type="nucleotide sequence ID" value="NZ_JARLKY010000051.1"/>
</dbReference>
<accession>A0ABU6G6B9</accession>
<keyword evidence="3" id="KW-0808">Transferase</keyword>
<protein>
    <recommendedName>
        <fullName evidence="1">peptide chain release factor N(5)-glutamine methyltransferase</fullName>
        <ecNumber evidence="1">2.1.1.297</ecNumber>
    </recommendedName>
</protein>
<dbReference type="EMBL" id="JARLKY010000051">
    <property type="protein sequence ID" value="MEC0229501.1"/>
    <property type="molecule type" value="Genomic_DNA"/>
</dbReference>
<keyword evidence="2" id="KW-0489">Methyltransferase</keyword>
<evidence type="ECO:0000256" key="2">
    <source>
        <dbReference type="ARBA" id="ARBA00022603"/>
    </source>
</evidence>
<keyword evidence="4" id="KW-0949">S-adenosyl-L-methionine</keyword>
<evidence type="ECO:0000313" key="8">
    <source>
        <dbReference type="Proteomes" id="UP001338137"/>
    </source>
</evidence>
<evidence type="ECO:0000256" key="3">
    <source>
        <dbReference type="ARBA" id="ARBA00022679"/>
    </source>
</evidence>
<dbReference type="Proteomes" id="UP001338137">
    <property type="component" value="Unassembled WGS sequence"/>
</dbReference>
<reference evidence="7 8" key="1">
    <citation type="submission" date="2023-03" db="EMBL/GenBank/DDBJ databases">
        <title>Bacillus Genome Sequencing.</title>
        <authorList>
            <person name="Dunlap C."/>
        </authorList>
    </citation>
    <scope>NUCLEOTIDE SEQUENCE [LARGE SCALE GENOMIC DNA]</scope>
    <source>
        <strain evidence="7 8">BD-533</strain>
    </source>
</reference>
<dbReference type="InterPro" id="IPR022446">
    <property type="entry name" value="MeTrfrase_put"/>
</dbReference>
<dbReference type="PANTHER" id="PTHR18895:SF74">
    <property type="entry name" value="MTRF1L RELEASE FACTOR GLUTAMINE METHYLTRANSFERASE"/>
    <property type="match status" value="1"/>
</dbReference>
<dbReference type="Pfam" id="PF05175">
    <property type="entry name" value="MTS"/>
    <property type="match status" value="1"/>
</dbReference>
<dbReference type="NCBIfam" id="TIGR03704">
    <property type="entry name" value="PrmC_rel_meth"/>
    <property type="match status" value="1"/>
</dbReference>
<dbReference type="PANTHER" id="PTHR18895">
    <property type="entry name" value="HEMK METHYLTRANSFERASE"/>
    <property type="match status" value="1"/>
</dbReference>
<evidence type="ECO:0000256" key="1">
    <source>
        <dbReference type="ARBA" id="ARBA00012771"/>
    </source>
</evidence>
<organism evidence="7 8">
    <name type="scientific">Paenibacillus alba</name>
    <dbReference type="NCBI Taxonomy" id="1197127"/>
    <lineage>
        <taxon>Bacteria</taxon>
        <taxon>Bacillati</taxon>
        <taxon>Bacillota</taxon>
        <taxon>Bacilli</taxon>
        <taxon>Bacillales</taxon>
        <taxon>Paenibacillaceae</taxon>
        <taxon>Paenibacillus</taxon>
    </lineage>
</organism>
<sequence>MNITKSPLNYTAIVNRLRAAGCVFAEDEADLLISTCGTPAELAAMIESRVAGSPLEHVIGWAEFCGLRIAVDSGVFVPRHRTEFLVRQAADLARSSTTVVDMCCGSGALGVALVAALDWSELHAVDIDPAAVRCARRNVTGVGGYVYEGDLFKPLPPRLQGRVDILIANTPYVPTESIKLLPQEARIHEARVALDGGADGLDIQRRVASAAPHWLAPGGHLLVETSERQAPQTAEIFAQNGLTTRVARCDELDATVVIGRK</sequence>
<dbReference type="InterPro" id="IPR004556">
    <property type="entry name" value="HemK-like"/>
</dbReference>
<evidence type="ECO:0000259" key="6">
    <source>
        <dbReference type="Pfam" id="PF05175"/>
    </source>
</evidence>
<dbReference type="EC" id="2.1.1.297" evidence="1"/>
<gene>
    <name evidence="7" type="ORF">P4I72_20440</name>
</gene>
<dbReference type="InterPro" id="IPR007848">
    <property type="entry name" value="Small_mtfrase_dom"/>
</dbReference>
<evidence type="ECO:0000256" key="4">
    <source>
        <dbReference type="ARBA" id="ARBA00022691"/>
    </source>
</evidence>
<dbReference type="SUPFAM" id="SSF53335">
    <property type="entry name" value="S-adenosyl-L-methionine-dependent methyltransferases"/>
    <property type="match status" value="1"/>
</dbReference>
<comment type="caution">
    <text evidence="7">The sequence shown here is derived from an EMBL/GenBank/DDBJ whole genome shotgun (WGS) entry which is preliminary data.</text>
</comment>
<name>A0ABU6G6B9_9BACL</name>
<dbReference type="CDD" id="cd02440">
    <property type="entry name" value="AdoMet_MTases"/>
    <property type="match status" value="1"/>
</dbReference>